<dbReference type="EMBL" id="CP048409">
    <property type="protein sequence ID" value="QIA09558.1"/>
    <property type="molecule type" value="Genomic_DNA"/>
</dbReference>
<accession>A0A6C0RFS4</accession>
<protein>
    <recommendedName>
        <fullName evidence="3">Tetratricopeptide repeat protein</fullName>
    </recommendedName>
</protein>
<dbReference type="AlphaFoldDB" id="A0A6C0RFS4"/>
<organism evidence="1 2">
    <name type="scientific">Draconibacterium halophilum</name>
    <dbReference type="NCBI Taxonomy" id="2706887"/>
    <lineage>
        <taxon>Bacteria</taxon>
        <taxon>Pseudomonadati</taxon>
        <taxon>Bacteroidota</taxon>
        <taxon>Bacteroidia</taxon>
        <taxon>Marinilabiliales</taxon>
        <taxon>Prolixibacteraceae</taxon>
        <taxon>Draconibacterium</taxon>
    </lineage>
</organism>
<gene>
    <name evidence="1" type="ORF">G0Q07_18405</name>
</gene>
<dbReference type="Proteomes" id="UP000474630">
    <property type="component" value="Chromosome"/>
</dbReference>
<evidence type="ECO:0000313" key="2">
    <source>
        <dbReference type="Proteomes" id="UP000474630"/>
    </source>
</evidence>
<dbReference type="KEGG" id="drc:G0Q07_18405"/>
<evidence type="ECO:0008006" key="3">
    <source>
        <dbReference type="Google" id="ProtNLM"/>
    </source>
</evidence>
<keyword evidence="2" id="KW-1185">Reference proteome</keyword>
<sequence length="199" mass="23035">MEREQFLSYINTSKSLNEKTLDEVRKFTVDFPWFSGGWLLYLKNLKNINHADYDVVLKKVAVMVPDRKVLFKYLNDELPDKQPLAPKDKASAGYRLEGDVEIQSENSLIDKFLSVDNARLGTAKFNSEASENESDKVHVEESVKEDEELVTETLASIYFQQKNFDKALDAYKKLSLKYPEKSVYFAGRIEEIELFKNNN</sequence>
<proteinExistence type="predicted"/>
<name>A0A6C0RFS4_9BACT</name>
<reference evidence="1 2" key="1">
    <citation type="submission" date="2020-02" db="EMBL/GenBank/DDBJ databases">
        <title>Genome sequencing for Draconibacterium sp. strain M1.</title>
        <authorList>
            <person name="Park S.-J."/>
        </authorList>
    </citation>
    <scope>NUCLEOTIDE SEQUENCE [LARGE SCALE GENOMIC DNA]</scope>
    <source>
        <strain evidence="1 2">M1</strain>
    </source>
</reference>
<evidence type="ECO:0000313" key="1">
    <source>
        <dbReference type="EMBL" id="QIA09558.1"/>
    </source>
</evidence>
<dbReference type="RefSeq" id="WP_163348529.1">
    <property type="nucleotide sequence ID" value="NZ_CP048409.1"/>
</dbReference>